<gene>
    <name evidence="4" type="ORF">K2173_019731</name>
</gene>
<dbReference type="Proteomes" id="UP001159364">
    <property type="component" value="Linkage Group LG10"/>
</dbReference>
<dbReference type="AlphaFoldDB" id="A0AAV8SM54"/>
<dbReference type="SUPFAM" id="SSF51197">
    <property type="entry name" value="Clavaminate synthase-like"/>
    <property type="match status" value="1"/>
</dbReference>
<dbReference type="PANTHER" id="PTHR47990">
    <property type="entry name" value="2-OXOGLUTARATE (2OG) AND FE(II)-DEPENDENT OXYGENASE SUPERFAMILY PROTEIN-RELATED"/>
    <property type="match status" value="1"/>
</dbReference>
<dbReference type="Pfam" id="PF14226">
    <property type="entry name" value="DIOX_N"/>
    <property type="match status" value="1"/>
</dbReference>
<dbReference type="Gene3D" id="2.60.120.330">
    <property type="entry name" value="B-lactam Antibiotic, Isopenicillin N Synthase, Chain"/>
    <property type="match status" value="2"/>
</dbReference>
<feature type="domain" description="Non-haem dioxygenase N-terminal" evidence="3">
    <location>
        <begin position="24"/>
        <end position="73"/>
    </location>
</feature>
<evidence type="ECO:0000313" key="4">
    <source>
        <dbReference type="EMBL" id="KAJ8753332.1"/>
    </source>
</evidence>
<sequence length="266" mass="30678">MFKVLTNILNNLLNQQVEMVETSIPTVDLSPFFREGEEDGKSKAIETICKACSDFGFFQIVNHGVPFDFMIKLMPPERCKSEHWSNLDAPLLAGYGRHLQHSPDKSEYVLMFPPQSGFNTYPEDPPEFKYFPATENENNVITPHEDGNCITFVFHDEVNVLSNNNFRSSTHRVVRPKGKSRYSFAFFHNLHGDKWVEPLPKFATDIGEVPRYRGFLYKDYQQLRLRNKTHPPSRPQDEVHITHYAINTNTSQLTKLLFSTDGSIFA</sequence>
<evidence type="ECO:0000256" key="1">
    <source>
        <dbReference type="ARBA" id="ARBA00022723"/>
    </source>
</evidence>
<dbReference type="InterPro" id="IPR026992">
    <property type="entry name" value="DIOX_N"/>
</dbReference>
<organism evidence="4 5">
    <name type="scientific">Erythroxylum novogranatense</name>
    <dbReference type="NCBI Taxonomy" id="1862640"/>
    <lineage>
        <taxon>Eukaryota</taxon>
        <taxon>Viridiplantae</taxon>
        <taxon>Streptophyta</taxon>
        <taxon>Embryophyta</taxon>
        <taxon>Tracheophyta</taxon>
        <taxon>Spermatophyta</taxon>
        <taxon>Magnoliopsida</taxon>
        <taxon>eudicotyledons</taxon>
        <taxon>Gunneridae</taxon>
        <taxon>Pentapetalae</taxon>
        <taxon>rosids</taxon>
        <taxon>fabids</taxon>
        <taxon>Malpighiales</taxon>
        <taxon>Erythroxylaceae</taxon>
        <taxon>Erythroxylum</taxon>
    </lineage>
</organism>
<keyword evidence="5" id="KW-1185">Reference proteome</keyword>
<accession>A0AAV8SM54</accession>
<dbReference type="InterPro" id="IPR027443">
    <property type="entry name" value="IPNS-like_sf"/>
</dbReference>
<reference evidence="4 5" key="1">
    <citation type="submission" date="2021-09" db="EMBL/GenBank/DDBJ databases">
        <title>Genomic insights and catalytic innovation underlie evolution of tropane alkaloids biosynthesis.</title>
        <authorList>
            <person name="Wang Y.-J."/>
            <person name="Tian T."/>
            <person name="Huang J.-P."/>
            <person name="Huang S.-X."/>
        </authorList>
    </citation>
    <scope>NUCLEOTIDE SEQUENCE [LARGE SCALE GENOMIC DNA]</scope>
    <source>
        <strain evidence="4">KIB-2018</strain>
        <tissue evidence="4">Leaf</tissue>
    </source>
</reference>
<evidence type="ECO:0000256" key="2">
    <source>
        <dbReference type="ARBA" id="ARBA00023004"/>
    </source>
</evidence>
<keyword evidence="1" id="KW-0479">Metal-binding</keyword>
<evidence type="ECO:0000259" key="3">
    <source>
        <dbReference type="Pfam" id="PF14226"/>
    </source>
</evidence>
<dbReference type="GO" id="GO:0046872">
    <property type="term" value="F:metal ion binding"/>
    <property type="evidence" value="ECO:0007669"/>
    <property type="project" value="UniProtKB-KW"/>
</dbReference>
<comment type="caution">
    <text evidence="4">The sequence shown here is derived from an EMBL/GenBank/DDBJ whole genome shotgun (WGS) entry which is preliminary data.</text>
</comment>
<evidence type="ECO:0000313" key="5">
    <source>
        <dbReference type="Proteomes" id="UP001159364"/>
    </source>
</evidence>
<name>A0AAV8SM54_9ROSI</name>
<dbReference type="InterPro" id="IPR050231">
    <property type="entry name" value="Iron_ascorbate_oxido_reductase"/>
</dbReference>
<keyword evidence="2" id="KW-0408">Iron</keyword>
<dbReference type="EMBL" id="JAIWQS010000010">
    <property type="protein sequence ID" value="KAJ8753332.1"/>
    <property type="molecule type" value="Genomic_DNA"/>
</dbReference>
<protein>
    <recommendedName>
        <fullName evidence="3">Non-haem dioxygenase N-terminal domain-containing protein</fullName>
    </recommendedName>
</protein>
<proteinExistence type="predicted"/>